<feature type="transmembrane region" description="Helical" evidence="9">
    <location>
        <begin position="12"/>
        <end position="35"/>
    </location>
</feature>
<feature type="transmembrane region" description="Helical" evidence="9">
    <location>
        <begin position="128"/>
        <end position="150"/>
    </location>
</feature>
<feature type="domain" description="Protein kinase" evidence="10">
    <location>
        <begin position="271"/>
        <end position="514"/>
    </location>
</feature>
<dbReference type="EMBL" id="JARYZI010000002">
    <property type="protein sequence ID" value="MDH8677365.1"/>
    <property type="molecule type" value="Genomic_DNA"/>
</dbReference>
<keyword evidence="2" id="KW-0723">Serine/threonine-protein kinase</keyword>
<evidence type="ECO:0000256" key="3">
    <source>
        <dbReference type="ARBA" id="ARBA00022679"/>
    </source>
</evidence>
<protein>
    <recommendedName>
        <fullName evidence="1">non-specific serine/threonine protein kinase</fullName>
        <ecNumber evidence="1">2.7.11.1</ecNumber>
    </recommendedName>
</protein>
<dbReference type="RefSeq" id="WP_281093176.1">
    <property type="nucleotide sequence ID" value="NZ_JARYZI010000002.1"/>
</dbReference>
<keyword evidence="12" id="KW-1185">Reference proteome</keyword>
<dbReference type="PROSITE" id="PS50011">
    <property type="entry name" value="PROTEIN_KINASE_DOM"/>
    <property type="match status" value="1"/>
</dbReference>
<organism evidence="11 12">
    <name type="scientific">Fusibacter bizertensis</name>
    <dbReference type="NCBI Taxonomy" id="1488331"/>
    <lineage>
        <taxon>Bacteria</taxon>
        <taxon>Bacillati</taxon>
        <taxon>Bacillota</taxon>
        <taxon>Clostridia</taxon>
        <taxon>Eubacteriales</taxon>
        <taxon>Eubacteriales Family XII. Incertae Sedis</taxon>
        <taxon>Fusibacter</taxon>
    </lineage>
</organism>
<dbReference type="SUPFAM" id="SSF56112">
    <property type="entry name" value="Protein kinase-like (PK-like)"/>
    <property type="match status" value="1"/>
</dbReference>
<evidence type="ECO:0000259" key="10">
    <source>
        <dbReference type="PROSITE" id="PS50011"/>
    </source>
</evidence>
<keyword evidence="9" id="KW-0472">Membrane</keyword>
<keyword evidence="4" id="KW-0547">Nucleotide-binding</keyword>
<keyword evidence="9" id="KW-1133">Transmembrane helix</keyword>
<dbReference type="SMART" id="SM00220">
    <property type="entry name" value="S_TKc"/>
    <property type="match status" value="1"/>
</dbReference>
<dbReference type="PANTHER" id="PTHR24363">
    <property type="entry name" value="SERINE/THREONINE PROTEIN KINASE"/>
    <property type="match status" value="1"/>
</dbReference>
<keyword evidence="9" id="KW-0812">Transmembrane</keyword>
<reference evidence="11 12" key="1">
    <citation type="submission" date="2023-04" db="EMBL/GenBank/DDBJ databases">
        <title>Fusibacter bizertensis strain WBS, isolated from littoral bottom sediments of the Arctic seas - biochemical and genomic analysis.</title>
        <authorList>
            <person name="Brioukhanov A.L."/>
        </authorList>
    </citation>
    <scope>NUCLEOTIDE SEQUENCE [LARGE SCALE GENOMIC DNA]</scope>
    <source>
        <strain evidence="11 12">WBS</strain>
    </source>
</reference>
<evidence type="ECO:0000256" key="7">
    <source>
        <dbReference type="ARBA" id="ARBA00047899"/>
    </source>
</evidence>
<comment type="catalytic activity">
    <reaction evidence="8">
        <text>L-seryl-[protein] + ATP = O-phospho-L-seryl-[protein] + ADP + H(+)</text>
        <dbReference type="Rhea" id="RHEA:17989"/>
        <dbReference type="Rhea" id="RHEA-COMP:9863"/>
        <dbReference type="Rhea" id="RHEA-COMP:11604"/>
        <dbReference type="ChEBI" id="CHEBI:15378"/>
        <dbReference type="ChEBI" id="CHEBI:29999"/>
        <dbReference type="ChEBI" id="CHEBI:30616"/>
        <dbReference type="ChEBI" id="CHEBI:83421"/>
        <dbReference type="ChEBI" id="CHEBI:456216"/>
        <dbReference type="EC" id="2.7.11.1"/>
    </reaction>
</comment>
<dbReference type="InterPro" id="IPR011009">
    <property type="entry name" value="Kinase-like_dom_sf"/>
</dbReference>
<evidence type="ECO:0000256" key="4">
    <source>
        <dbReference type="ARBA" id="ARBA00022741"/>
    </source>
</evidence>
<comment type="caution">
    <text evidence="11">The sequence shown here is derived from an EMBL/GenBank/DDBJ whole genome shotgun (WGS) entry which is preliminary data.</text>
</comment>
<evidence type="ECO:0000256" key="5">
    <source>
        <dbReference type="ARBA" id="ARBA00022777"/>
    </source>
</evidence>
<feature type="transmembrane region" description="Helical" evidence="9">
    <location>
        <begin position="47"/>
        <end position="80"/>
    </location>
</feature>
<dbReference type="InterPro" id="IPR008271">
    <property type="entry name" value="Ser/Thr_kinase_AS"/>
</dbReference>
<dbReference type="PANTHER" id="PTHR24363:SF0">
    <property type="entry name" value="SERINE_THREONINE KINASE LIKE DOMAIN CONTAINING 1"/>
    <property type="match status" value="1"/>
</dbReference>
<evidence type="ECO:0000256" key="8">
    <source>
        <dbReference type="ARBA" id="ARBA00048679"/>
    </source>
</evidence>
<gene>
    <name evidence="11" type="ORF">QE109_04350</name>
</gene>
<sequence length="514" mass="59193">MERFKGFIMTDALWIQIIQMLSIFIVIPVIIPQILPNQNKKQFWDLFKIILMITLLLVPIVLVYPAVRIVYMVVILFIAGHKWFNFNLNQSLWFAFSILGVFLIAEVVSTTLVMPIFTNSFRLSQSSIAFNFISMIAIVILVALGCPFLAKPIKRLLSDRVYLKKYQITMTIVFVTMMAMMILFVTLITNDVFQYTANPIVVFLFYILLIGGALISIYFVDKYYKSIYEINQYKSRLSSIKPELEKSSQFLHSVEFDISNATFRNNSFENNYLEKMLYNGRNSQIYLLKNMDSKEKLTLKAIEKSQGIKYDFTNLTSLTYDHLSPVLDWGEGENYYYVIKPFVNGTDAQTIVEQNGPFSAHEVKHIILCVARVLDYMHSQIEPIIYRDVKPSNIILGADQEVTLIDIESVRTVNEDKTSDTFIIGTKGYASPEQYGFSQSSPLSDVYGIGATAFFLLTGRMPDIKEAERIKWDLTEKDNFDLNQLTTMIQKCMKFAPEQRYQNIKEIISLLTSS</sequence>
<comment type="catalytic activity">
    <reaction evidence="7">
        <text>L-threonyl-[protein] + ATP = O-phospho-L-threonyl-[protein] + ADP + H(+)</text>
        <dbReference type="Rhea" id="RHEA:46608"/>
        <dbReference type="Rhea" id="RHEA-COMP:11060"/>
        <dbReference type="Rhea" id="RHEA-COMP:11605"/>
        <dbReference type="ChEBI" id="CHEBI:15378"/>
        <dbReference type="ChEBI" id="CHEBI:30013"/>
        <dbReference type="ChEBI" id="CHEBI:30616"/>
        <dbReference type="ChEBI" id="CHEBI:61977"/>
        <dbReference type="ChEBI" id="CHEBI:456216"/>
        <dbReference type="EC" id="2.7.11.1"/>
    </reaction>
</comment>
<dbReference type="PROSITE" id="PS00108">
    <property type="entry name" value="PROTEIN_KINASE_ST"/>
    <property type="match status" value="1"/>
</dbReference>
<dbReference type="Proteomes" id="UP001158045">
    <property type="component" value="Unassembled WGS sequence"/>
</dbReference>
<evidence type="ECO:0000313" key="12">
    <source>
        <dbReference type="Proteomes" id="UP001158045"/>
    </source>
</evidence>
<evidence type="ECO:0000256" key="9">
    <source>
        <dbReference type="SAM" id="Phobius"/>
    </source>
</evidence>
<proteinExistence type="predicted"/>
<evidence type="ECO:0000256" key="6">
    <source>
        <dbReference type="ARBA" id="ARBA00022840"/>
    </source>
</evidence>
<dbReference type="InterPro" id="IPR000719">
    <property type="entry name" value="Prot_kinase_dom"/>
</dbReference>
<feature type="transmembrane region" description="Helical" evidence="9">
    <location>
        <begin position="200"/>
        <end position="220"/>
    </location>
</feature>
<accession>A0ABT6NAE0</accession>
<evidence type="ECO:0000256" key="1">
    <source>
        <dbReference type="ARBA" id="ARBA00012513"/>
    </source>
</evidence>
<dbReference type="Gene3D" id="1.10.510.10">
    <property type="entry name" value="Transferase(Phosphotransferase) domain 1"/>
    <property type="match status" value="1"/>
</dbReference>
<keyword evidence="3" id="KW-0808">Transferase</keyword>
<keyword evidence="6" id="KW-0067">ATP-binding</keyword>
<dbReference type="Pfam" id="PF00069">
    <property type="entry name" value="Pkinase"/>
    <property type="match status" value="1"/>
</dbReference>
<keyword evidence="5 11" id="KW-0418">Kinase</keyword>
<feature type="transmembrane region" description="Helical" evidence="9">
    <location>
        <begin position="170"/>
        <end position="188"/>
    </location>
</feature>
<evidence type="ECO:0000256" key="2">
    <source>
        <dbReference type="ARBA" id="ARBA00022527"/>
    </source>
</evidence>
<dbReference type="GO" id="GO:0016301">
    <property type="term" value="F:kinase activity"/>
    <property type="evidence" value="ECO:0007669"/>
    <property type="project" value="UniProtKB-KW"/>
</dbReference>
<name>A0ABT6NAE0_9FIRM</name>
<evidence type="ECO:0000313" key="11">
    <source>
        <dbReference type="EMBL" id="MDH8677365.1"/>
    </source>
</evidence>
<dbReference type="EC" id="2.7.11.1" evidence="1"/>
<feature type="transmembrane region" description="Helical" evidence="9">
    <location>
        <begin position="92"/>
        <end position="116"/>
    </location>
</feature>